<name>A0A1C2J1V1_ACITH</name>
<reference evidence="2" key="1">
    <citation type="journal article" date="2016" name="Int. J. Mol. Sci.">
        <title>Comparative genomics of the extreme acidophile Acidithiobacillus thiooxidans reveals intraspecific divergence and niche adaptation.</title>
        <authorList>
            <person name="Zhang X."/>
            <person name="Feng X."/>
            <person name="Tao J."/>
            <person name="Ma L."/>
            <person name="Xiao Y."/>
            <person name="Liang Y."/>
            <person name="Liu X."/>
            <person name="Yin H."/>
        </authorList>
    </citation>
    <scope>NUCLEOTIDE SEQUENCE [LARGE SCALE GENOMIC DNA]</scope>
    <source>
        <strain evidence="2">DXS-W</strain>
    </source>
</reference>
<evidence type="ECO:0000313" key="2">
    <source>
        <dbReference type="EMBL" id="OCX68820.1"/>
    </source>
</evidence>
<dbReference type="AlphaFoldDB" id="A0A1C2J1V1"/>
<proteinExistence type="predicted"/>
<dbReference type="EMBL" id="LWRY01000247">
    <property type="protein sequence ID" value="OCX68820.1"/>
    <property type="molecule type" value="Genomic_DNA"/>
</dbReference>
<feature type="transmembrane region" description="Helical" evidence="1">
    <location>
        <begin position="14"/>
        <end position="34"/>
    </location>
</feature>
<keyword evidence="1" id="KW-1133">Transmembrane helix</keyword>
<accession>A0A1C2J1V1</accession>
<organism evidence="2 3">
    <name type="scientific">Acidithiobacillus thiooxidans</name>
    <name type="common">Thiobacillus thiooxidans</name>
    <dbReference type="NCBI Taxonomy" id="930"/>
    <lineage>
        <taxon>Bacteria</taxon>
        <taxon>Pseudomonadati</taxon>
        <taxon>Pseudomonadota</taxon>
        <taxon>Acidithiobacillia</taxon>
        <taxon>Acidithiobacillales</taxon>
        <taxon>Acidithiobacillaceae</taxon>
        <taxon>Acidithiobacillus</taxon>
    </lineage>
</organism>
<keyword evidence="1" id="KW-0472">Membrane</keyword>
<dbReference type="RefSeq" id="WP_065974543.1">
    <property type="nucleotide sequence ID" value="NZ_LWRY01000247.1"/>
</dbReference>
<gene>
    <name evidence="2" type="ORF">A6M23_17015</name>
</gene>
<evidence type="ECO:0000313" key="3">
    <source>
        <dbReference type="Proteomes" id="UP000095008"/>
    </source>
</evidence>
<dbReference type="Proteomes" id="UP000095008">
    <property type="component" value="Unassembled WGS sequence"/>
</dbReference>
<sequence length="105" mass="11725">MISFSNPDKKTRPLIYGVAAFILFILVIILVGNLSGESRARARFEHSEKQATQLTAMLRHATNPPWIRTACKAIHKDNAEDAAYAGKHNLSFIPGIPSRKCNEYN</sequence>
<comment type="caution">
    <text evidence="2">The sequence shown here is derived from an EMBL/GenBank/DDBJ whole genome shotgun (WGS) entry which is preliminary data.</text>
</comment>
<keyword evidence="1" id="KW-0812">Transmembrane</keyword>
<protein>
    <submittedName>
        <fullName evidence="2">Uncharacterized protein</fullName>
    </submittedName>
</protein>
<keyword evidence="3" id="KW-1185">Reference proteome</keyword>
<evidence type="ECO:0000256" key="1">
    <source>
        <dbReference type="SAM" id="Phobius"/>
    </source>
</evidence>